<evidence type="ECO:0000313" key="5">
    <source>
        <dbReference type="Proteomes" id="UP001057498"/>
    </source>
</evidence>
<dbReference type="Pfam" id="PF00011">
    <property type="entry name" value="HSP20"/>
    <property type="match status" value="1"/>
</dbReference>
<dbReference type="PROSITE" id="PS00697">
    <property type="entry name" value="DNA_LIGASE_A1"/>
    <property type="match status" value="1"/>
</dbReference>
<proteinExistence type="inferred from homology"/>
<dbReference type="InterPro" id="IPR016059">
    <property type="entry name" value="DNA_ligase_ATP-dep_CS"/>
</dbReference>
<evidence type="ECO:0000259" key="3">
    <source>
        <dbReference type="PROSITE" id="PS01031"/>
    </source>
</evidence>
<gene>
    <name evidence="4" type="ORF">CATMQ487_21020</name>
</gene>
<evidence type="ECO:0000256" key="1">
    <source>
        <dbReference type="PROSITE-ProRule" id="PRU00285"/>
    </source>
</evidence>
<dbReference type="InterPro" id="IPR031107">
    <property type="entry name" value="Small_HSP"/>
</dbReference>
<dbReference type="RefSeq" id="WP_251973194.1">
    <property type="nucleotide sequence ID" value="NZ_AP025730.1"/>
</dbReference>
<evidence type="ECO:0000256" key="2">
    <source>
        <dbReference type="RuleBase" id="RU003616"/>
    </source>
</evidence>
<dbReference type="Gene3D" id="2.60.40.790">
    <property type="match status" value="1"/>
</dbReference>
<dbReference type="EMBL" id="AP025730">
    <property type="protein sequence ID" value="BDI05132.1"/>
    <property type="molecule type" value="Genomic_DNA"/>
</dbReference>
<dbReference type="Proteomes" id="UP001057498">
    <property type="component" value="Chromosome"/>
</dbReference>
<dbReference type="InterPro" id="IPR008978">
    <property type="entry name" value="HSP20-like_chaperone"/>
</dbReference>
<evidence type="ECO:0000313" key="4">
    <source>
        <dbReference type="EMBL" id="BDI05132.1"/>
    </source>
</evidence>
<keyword evidence="5" id="KW-1185">Reference proteome</keyword>
<accession>A0ABN6PLP7</accession>
<dbReference type="CDD" id="cd06471">
    <property type="entry name" value="ACD_LpsHSP_like"/>
    <property type="match status" value="1"/>
</dbReference>
<organism evidence="4 5">
    <name type="scientific">Sphaerotilus microaerophilus</name>
    <dbReference type="NCBI Taxonomy" id="2914710"/>
    <lineage>
        <taxon>Bacteria</taxon>
        <taxon>Pseudomonadati</taxon>
        <taxon>Pseudomonadota</taxon>
        <taxon>Betaproteobacteria</taxon>
        <taxon>Burkholderiales</taxon>
        <taxon>Sphaerotilaceae</taxon>
        <taxon>Sphaerotilus</taxon>
    </lineage>
</organism>
<dbReference type="SUPFAM" id="SSF49764">
    <property type="entry name" value="HSP20-like chaperones"/>
    <property type="match status" value="1"/>
</dbReference>
<dbReference type="PANTHER" id="PTHR11527">
    <property type="entry name" value="HEAT-SHOCK PROTEIN 20 FAMILY MEMBER"/>
    <property type="match status" value="1"/>
</dbReference>
<feature type="domain" description="SHSP" evidence="3">
    <location>
        <begin position="40"/>
        <end position="152"/>
    </location>
</feature>
<dbReference type="InterPro" id="IPR002068">
    <property type="entry name" value="A-crystallin/Hsp20_dom"/>
</dbReference>
<name>A0ABN6PLP7_9BURK</name>
<dbReference type="PROSITE" id="PS01031">
    <property type="entry name" value="SHSP"/>
    <property type="match status" value="1"/>
</dbReference>
<sequence>MAALTRYEPIDDWLMDTLRDPARDPWRDMFRRLTRSHWPALRAPDDMRVDVTENDTAYTVRAEIPGAKKEDIAVKIEGNLVSIDAEIKEDKETKGDGERVLMREIYRGSMSRAFTLRHDVDDQQANAKFENGILTLTIPKRAGVKSTTLPIG</sequence>
<protein>
    <submittedName>
        <fullName evidence="4">Heat-shock protein Hsp20</fullName>
    </submittedName>
</protein>
<reference evidence="4" key="1">
    <citation type="submission" date="2022-04" db="EMBL/GenBank/DDBJ databases">
        <title>Whole genome sequence of Sphaerotilus sp. FB-5.</title>
        <authorList>
            <person name="Takeda M."/>
            <person name="Narihara S."/>
            <person name="Akimoto M."/>
            <person name="Akimoto R."/>
            <person name="Nishiyashiki S."/>
            <person name="Murakami T."/>
        </authorList>
    </citation>
    <scope>NUCLEOTIDE SEQUENCE</scope>
    <source>
        <strain evidence="4">FB-5</strain>
    </source>
</reference>
<comment type="similarity">
    <text evidence="1 2">Belongs to the small heat shock protein (HSP20) family.</text>
</comment>